<dbReference type="EMBL" id="JAROKS010000009">
    <property type="protein sequence ID" value="KAK1801127.1"/>
    <property type="molecule type" value="Genomic_DNA"/>
</dbReference>
<comment type="catalytic activity">
    <reaction evidence="1 5">
        <text>Random hydrolysis of (1-&gt;4)-linkages between N-acetyl-beta-D-glucosamine and D-glucuronate residues in hyaluronate.</text>
        <dbReference type="EC" id="3.2.1.35"/>
    </reaction>
</comment>
<evidence type="ECO:0000256" key="1">
    <source>
        <dbReference type="ARBA" id="ARBA00000251"/>
    </source>
</evidence>
<dbReference type="InterPro" id="IPR017853">
    <property type="entry name" value="GH"/>
</dbReference>
<proteinExistence type="inferred from homology"/>
<comment type="similarity">
    <text evidence="2 5">Belongs to the glycosyl hydrolase 56 family.</text>
</comment>
<dbReference type="GO" id="GO:0031410">
    <property type="term" value="C:cytoplasmic vesicle"/>
    <property type="evidence" value="ECO:0007669"/>
    <property type="project" value="TreeGrafter"/>
</dbReference>
<evidence type="ECO:0000256" key="4">
    <source>
        <dbReference type="ARBA" id="ARBA00023295"/>
    </source>
</evidence>
<dbReference type="GO" id="GO:0005975">
    <property type="term" value="P:carbohydrate metabolic process"/>
    <property type="evidence" value="ECO:0007669"/>
    <property type="project" value="InterPro"/>
</dbReference>
<dbReference type="InterPro" id="IPR013785">
    <property type="entry name" value="Aldolase_TIM"/>
</dbReference>
<dbReference type="SUPFAM" id="SSF51445">
    <property type="entry name" value="(Trans)glycosidases"/>
    <property type="match status" value="1"/>
</dbReference>
<keyword evidence="5" id="KW-0378">Hydrolase</keyword>
<dbReference type="GO" id="GO:0030214">
    <property type="term" value="P:hyaluronan catabolic process"/>
    <property type="evidence" value="ECO:0007669"/>
    <property type="project" value="TreeGrafter"/>
</dbReference>
<keyword evidence="3" id="KW-1015">Disulfide bond</keyword>
<dbReference type="AlphaFoldDB" id="A0AAD8ZL88"/>
<name>A0AAD8ZL88_9TELE</name>
<dbReference type="GO" id="GO:0004415">
    <property type="term" value="F:hyalurononglucosaminidase activity"/>
    <property type="evidence" value="ECO:0007669"/>
    <property type="project" value="UniProtKB-UniRule"/>
</dbReference>
<reference evidence="6" key="1">
    <citation type="submission" date="2023-03" db="EMBL/GenBank/DDBJ databases">
        <title>Electrophorus voltai genome.</title>
        <authorList>
            <person name="Bian C."/>
        </authorList>
    </citation>
    <scope>NUCLEOTIDE SEQUENCE</scope>
    <source>
        <strain evidence="6">CB-2022</strain>
        <tissue evidence="6">Muscle</tissue>
    </source>
</reference>
<sequence>SKVENREETCTRVKIQATSHCLLTFMARWKLSRPLSPLLLLSPFFLLTPCISGPAREPLLTGQPFLVLWGVPDEICMDRQDPTVFGMEQKDRVTVFDQDSLGLYPYFSNDGRPVNGGLPQYTSLDLHLQRVVRDMAWTQPQDPAAPGLGVLRWEEWAPQWSRNRGKQRKYLEESRVLLWGFFPNWSPEEVEKWAQVDFGAAAQSMLMETLRELNRFYPQRLWGLAPYPSCYSSDPAQMLLANYTGSCTAAEMALNDELMWLWKQSSALYPILSLEKLPAGTKGTWLYATDQIREALRLAALAGKSYDLPVFPLVNSVYTSSSTFLSQADLVNTVGESAAMGAAGVIIWERSSTAQTQKFCSELSFYVQEVLGPYVVNVTMATRLCGVLLCQGRGRCVRKNQKVPVYLHLPSSHSLLLPDVGEDIQAMDELPSAYLDVWRRDFQCHWFETMEVPAADQELVRSNIRDRRLNVRDYSPDVMDQRSNVRDQKLDVGFNIREDRLDVTDQRSLTTTNSVSDISEVTGVPMMPAGAVSFSHNVLIMLLSGLSFISLTDFDLNL</sequence>
<protein>
    <recommendedName>
        <fullName evidence="5">Hyaluronidase</fullName>
        <ecNumber evidence="5">3.2.1.35</ecNumber>
    </recommendedName>
</protein>
<evidence type="ECO:0000256" key="3">
    <source>
        <dbReference type="ARBA" id="ARBA00023157"/>
    </source>
</evidence>
<evidence type="ECO:0000256" key="2">
    <source>
        <dbReference type="ARBA" id="ARBA00008871"/>
    </source>
</evidence>
<dbReference type="Gene3D" id="3.20.20.70">
    <property type="entry name" value="Aldolase class I"/>
    <property type="match status" value="1"/>
</dbReference>
<dbReference type="PRINTS" id="PR00846">
    <property type="entry name" value="GLHYDRLASE56"/>
</dbReference>
<feature type="non-terminal residue" evidence="6">
    <location>
        <position position="1"/>
    </location>
</feature>
<dbReference type="Proteomes" id="UP001239994">
    <property type="component" value="Unassembled WGS sequence"/>
</dbReference>
<dbReference type="Pfam" id="PF01630">
    <property type="entry name" value="Glyco_hydro_56"/>
    <property type="match status" value="1"/>
</dbReference>
<dbReference type="InterPro" id="IPR018155">
    <property type="entry name" value="Hyaluronidase"/>
</dbReference>
<dbReference type="PANTHER" id="PTHR11769:SF36">
    <property type="entry name" value="HYALURONIDASE"/>
    <property type="match status" value="1"/>
</dbReference>
<keyword evidence="7" id="KW-1185">Reference proteome</keyword>
<comment type="caution">
    <text evidence="6">The sequence shown here is derived from an EMBL/GenBank/DDBJ whole genome shotgun (WGS) entry which is preliminary data.</text>
</comment>
<gene>
    <name evidence="6" type="ORF">P4O66_022837</name>
</gene>
<organism evidence="6 7">
    <name type="scientific">Electrophorus voltai</name>
    <dbReference type="NCBI Taxonomy" id="2609070"/>
    <lineage>
        <taxon>Eukaryota</taxon>
        <taxon>Metazoa</taxon>
        <taxon>Chordata</taxon>
        <taxon>Craniata</taxon>
        <taxon>Vertebrata</taxon>
        <taxon>Euteleostomi</taxon>
        <taxon>Actinopterygii</taxon>
        <taxon>Neopterygii</taxon>
        <taxon>Teleostei</taxon>
        <taxon>Ostariophysi</taxon>
        <taxon>Gymnotiformes</taxon>
        <taxon>Gymnotoidei</taxon>
        <taxon>Gymnotidae</taxon>
        <taxon>Electrophorus</taxon>
    </lineage>
</organism>
<keyword evidence="4 5" id="KW-0326">Glycosidase</keyword>
<dbReference type="PANTHER" id="PTHR11769">
    <property type="entry name" value="HYALURONIDASE"/>
    <property type="match status" value="1"/>
</dbReference>
<evidence type="ECO:0000313" key="7">
    <source>
        <dbReference type="Proteomes" id="UP001239994"/>
    </source>
</evidence>
<evidence type="ECO:0000256" key="5">
    <source>
        <dbReference type="RuleBase" id="RU610713"/>
    </source>
</evidence>
<accession>A0AAD8ZL88</accession>
<evidence type="ECO:0000313" key="6">
    <source>
        <dbReference type="EMBL" id="KAK1801127.1"/>
    </source>
</evidence>
<dbReference type="EC" id="3.2.1.35" evidence="5"/>